<organism evidence="3 4">
    <name type="scientific">Steroidobacter gossypii</name>
    <dbReference type="NCBI Taxonomy" id="2805490"/>
    <lineage>
        <taxon>Bacteria</taxon>
        <taxon>Pseudomonadati</taxon>
        <taxon>Pseudomonadota</taxon>
        <taxon>Gammaproteobacteria</taxon>
        <taxon>Steroidobacterales</taxon>
        <taxon>Steroidobacteraceae</taxon>
        <taxon>Steroidobacter</taxon>
    </lineage>
</organism>
<feature type="region of interest" description="Disordered" evidence="1">
    <location>
        <begin position="190"/>
        <end position="228"/>
    </location>
</feature>
<feature type="transmembrane region" description="Helical" evidence="2">
    <location>
        <begin position="12"/>
        <end position="29"/>
    </location>
</feature>
<protein>
    <submittedName>
        <fullName evidence="3">Uncharacterized protein</fullName>
    </submittedName>
</protein>
<keyword evidence="2" id="KW-1133">Transmembrane helix</keyword>
<proteinExistence type="predicted"/>
<dbReference type="EMBL" id="JAEVLS010000002">
    <property type="protein sequence ID" value="MBM0105591.1"/>
    <property type="molecule type" value="Genomic_DNA"/>
</dbReference>
<evidence type="ECO:0000313" key="4">
    <source>
        <dbReference type="Proteomes" id="UP000661077"/>
    </source>
</evidence>
<feature type="compositionally biased region" description="Basic and acidic residues" evidence="1">
    <location>
        <begin position="191"/>
        <end position="213"/>
    </location>
</feature>
<keyword evidence="2" id="KW-0472">Membrane</keyword>
<sequence length="228" mass="25026">MGWNEHGRQGLVIVAVLTLHGLFLLALLMRDYGRVITRASVHRNPTLFFIEEVPRLAVTEPQPSLALQPAVVQPPTAIAPIDAGESANTPAVTPSTETPAIDWRTQATQAASDAVNKAIRQEARKCDPSEKPDSFLPPCTRREHKFEWNPEEPRVGFSGGLPYIRLGERCAIGLGFFGCGFGAKPPANGDLFEHMDDPERDRSSVPALDDRHSQRQHVPSLPEPDSAR</sequence>
<evidence type="ECO:0000313" key="3">
    <source>
        <dbReference type="EMBL" id="MBM0105591.1"/>
    </source>
</evidence>
<evidence type="ECO:0000256" key="2">
    <source>
        <dbReference type="SAM" id="Phobius"/>
    </source>
</evidence>
<reference evidence="3 4" key="1">
    <citation type="journal article" date="2021" name="Int. J. Syst. Evol. Microbiol.">
        <title>Steroidobacter gossypii sp. nov., isolated from soil of cotton cropping field.</title>
        <authorList>
            <person name="Huang R."/>
            <person name="Yang S."/>
            <person name="Zhen C."/>
            <person name="Liu W."/>
        </authorList>
    </citation>
    <scope>NUCLEOTIDE SEQUENCE [LARGE SCALE GENOMIC DNA]</scope>
    <source>
        <strain evidence="3 4">S1-65</strain>
    </source>
</reference>
<gene>
    <name evidence="3" type="ORF">JM946_12565</name>
</gene>
<accession>A0ABS1WX84</accession>
<dbReference type="Proteomes" id="UP000661077">
    <property type="component" value="Unassembled WGS sequence"/>
</dbReference>
<evidence type="ECO:0000256" key="1">
    <source>
        <dbReference type="SAM" id="MobiDB-lite"/>
    </source>
</evidence>
<keyword evidence="2" id="KW-0812">Transmembrane</keyword>
<keyword evidence="4" id="KW-1185">Reference proteome</keyword>
<comment type="caution">
    <text evidence="3">The sequence shown here is derived from an EMBL/GenBank/DDBJ whole genome shotgun (WGS) entry which is preliminary data.</text>
</comment>
<name>A0ABS1WX84_9GAMM</name>